<protein>
    <submittedName>
        <fullName evidence="1">Uncharacterized protein</fullName>
    </submittedName>
</protein>
<proteinExistence type="predicted"/>
<sequence>MSPNPAVFLLAVDVHSSKLSHHLQIIMTEHHILQLFTQKEGKSASQLHTNCKPRMTRMDLKENSDPESLVRK</sequence>
<dbReference type="EMBL" id="GL636493">
    <property type="protein sequence ID" value="EFW17704.1"/>
    <property type="molecule type" value="Genomic_DNA"/>
</dbReference>
<evidence type="ECO:0000313" key="1">
    <source>
        <dbReference type="EMBL" id="EFW17704.1"/>
    </source>
</evidence>
<accession>E9D745</accession>
<dbReference type="VEuPathDB" id="FungiDB:CPSG_05341"/>
<gene>
    <name evidence="1" type="ORF">CPSG_05341</name>
</gene>
<dbReference type="HOGENOM" id="CLU_2722049_0_0_1"/>
<reference evidence="2" key="1">
    <citation type="journal article" date="2010" name="Genome Res.">
        <title>Population genomic sequencing of Coccidioides fungi reveals recent hybridization and transposon control.</title>
        <authorList>
            <person name="Neafsey D.E."/>
            <person name="Barker B.M."/>
            <person name="Sharpton T.J."/>
            <person name="Stajich J.E."/>
            <person name="Park D.J."/>
            <person name="Whiston E."/>
            <person name="Hung C.-Y."/>
            <person name="McMahan C."/>
            <person name="White J."/>
            <person name="Sykes S."/>
            <person name="Heiman D."/>
            <person name="Young S."/>
            <person name="Zeng Q."/>
            <person name="Abouelleil A."/>
            <person name="Aftuck L."/>
            <person name="Bessette D."/>
            <person name="Brown A."/>
            <person name="FitzGerald M."/>
            <person name="Lui A."/>
            <person name="Macdonald J.P."/>
            <person name="Priest M."/>
            <person name="Orbach M.J."/>
            <person name="Galgiani J.N."/>
            <person name="Kirkland T.N."/>
            <person name="Cole G.T."/>
            <person name="Birren B.W."/>
            <person name="Henn M.R."/>
            <person name="Taylor J.W."/>
            <person name="Rounsley S.D."/>
        </authorList>
    </citation>
    <scope>NUCLEOTIDE SEQUENCE [LARGE SCALE GENOMIC DNA]</scope>
    <source>
        <strain evidence="2">RMSCC 757 / Silveira</strain>
    </source>
</reference>
<reference evidence="2" key="2">
    <citation type="submission" date="2010-03" db="EMBL/GenBank/DDBJ databases">
        <title>The genome sequence of Coccidioides posadasii strain Silveira.</title>
        <authorList>
            <consortium name="The Broad Institute Genome Sequencing Center for Infectious Disease"/>
            <person name="Neafsey D."/>
            <person name="Orbach M."/>
            <person name="Henn M.R."/>
            <person name="Cole G.T."/>
            <person name="Galgiani J."/>
            <person name="Gardner M.J."/>
            <person name="Kirkland T.N."/>
            <person name="Taylor J.W."/>
            <person name="Young S.K."/>
            <person name="Zeng Q."/>
            <person name="Koehrsen M."/>
            <person name="Alvarado L."/>
            <person name="Berlin A."/>
            <person name="Borenstein D."/>
            <person name="Chapman S.B."/>
            <person name="Chen Z."/>
            <person name="Engels R."/>
            <person name="Freedman E."/>
            <person name="Gellesch M."/>
            <person name="Goldberg J."/>
            <person name="Griggs A."/>
            <person name="Gujja S."/>
            <person name="Heilman E."/>
            <person name="Heiman D."/>
            <person name="Howarth C."/>
            <person name="Jen D."/>
            <person name="Larson L."/>
            <person name="Mehta T."/>
            <person name="Neiman D."/>
            <person name="Park D."/>
            <person name="Pearson M."/>
            <person name="Richards J."/>
            <person name="Roberts A."/>
            <person name="Saif S."/>
            <person name="Shea T."/>
            <person name="Shenoy N."/>
            <person name="Sisk P."/>
            <person name="Stolte C."/>
            <person name="Sykes S."/>
            <person name="Walk T."/>
            <person name="White J."/>
            <person name="Yandava C."/>
            <person name="Haas B."/>
            <person name="Nusbaum C."/>
            <person name="Birren B."/>
        </authorList>
    </citation>
    <scope>NUCLEOTIDE SEQUENCE [LARGE SCALE GENOMIC DNA]</scope>
    <source>
        <strain evidence="2">RMSCC 757 / Silveira</strain>
    </source>
</reference>
<name>E9D745_COCPS</name>
<evidence type="ECO:0000313" key="2">
    <source>
        <dbReference type="Proteomes" id="UP000002497"/>
    </source>
</evidence>
<keyword evidence="2" id="KW-1185">Reference proteome</keyword>
<organism evidence="2">
    <name type="scientific">Coccidioides posadasii (strain RMSCC 757 / Silveira)</name>
    <name type="common">Valley fever fungus</name>
    <dbReference type="NCBI Taxonomy" id="443226"/>
    <lineage>
        <taxon>Eukaryota</taxon>
        <taxon>Fungi</taxon>
        <taxon>Dikarya</taxon>
        <taxon>Ascomycota</taxon>
        <taxon>Pezizomycotina</taxon>
        <taxon>Eurotiomycetes</taxon>
        <taxon>Eurotiomycetidae</taxon>
        <taxon>Onygenales</taxon>
        <taxon>Onygenaceae</taxon>
        <taxon>Coccidioides</taxon>
    </lineage>
</organism>
<dbReference type="Proteomes" id="UP000002497">
    <property type="component" value="Unassembled WGS sequence"/>
</dbReference>
<dbReference type="AlphaFoldDB" id="E9D745"/>